<evidence type="ECO:0000313" key="3">
    <source>
        <dbReference type="EMBL" id="KAK6478784.1"/>
    </source>
</evidence>
<feature type="compositionally biased region" description="Polar residues" evidence="2">
    <location>
        <begin position="976"/>
        <end position="989"/>
    </location>
</feature>
<dbReference type="InterPro" id="IPR038807">
    <property type="entry name" value="CCDC150"/>
</dbReference>
<proteinExistence type="predicted"/>
<dbReference type="Proteomes" id="UP001369086">
    <property type="component" value="Unassembled WGS sequence"/>
</dbReference>
<comment type="caution">
    <text evidence="3">The sequence shown here is derived from an EMBL/GenBank/DDBJ whole genome shotgun (WGS) entry which is preliminary data.</text>
</comment>
<feature type="region of interest" description="Disordered" evidence="2">
    <location>
        <begin position="911"/>
        <end position="933"/>
    </location>
</feature>
<evidence type="ECO:0000256" key="1">
    <source>
        <dbReference type="SAM" id="Coils"/>
    </source>
</evidence>
<protein>
    <submittedName>
        <fullName evidence="3">Coiled-coil domain-containing protein 150</fullName>
    </submittedName>
</protein>
<evidence type="ECO:0000256" key="2">
    <source>
        <dbReference type="SAM" id="MobiDB-lite"/>
    </source>
</evidence>
<feature type="coiled-coil region" evidence="1">
    <location>
        <begin position="623"/>
        <end position="678"/>
    </location>
</feature>
<feature type="compositionally biased region" description="Basic and acidic residues" evidence="2">
    <location>
        <begin position="825"/>
        <end position="835"/>
    </location>
</feature>
<organism evidence="3 4">
    <name type="scientific">Huso huso</name>
    <name type="common">Beluga</name>
    <name type="synonym">Acipenser huso</name>
    <dbReference type="NCBI Taxonomy" id="61971"/>
    <lineage>
        <taxon>Eukaryota</taxon>
        <taxon>Metazoa</taxon>
        <taxon>Chordata</taxon>
        <taxon>Craniata</taxon>
        <taxon>Vertebrata</taxon>
        <taxon>Euteleostomi</taxon>
        <taxon>Actinopterygii</taxon>
        <taxon>Chondrostei</taxon>
        <taxon>Acipenseriformes</taxon>
        <taxon>Acipenseridae</taxon>
        <taxon>Huso</taxon>
    </lineage>
</organism>
<feature type="region of interest" description="Disordered" evidence="2">
    <location>
        <begin position="806"/>
        <end position="835"/>
    </location>
</feature>
<feature type="coiled-coil region" evidence="1">
    <location>
        <begin position="391"/>
        <end position="500"/>
    </location>
</feature>
<keyword evidence="1" id="KW-0175">Coiled coil</keyword>
<reference evidence="3 4" key="1">
    <citation type="submission" date="2021-05" db="EMBL/GenBank/DDBJ databases">
        <authorList>
            <person name="Zahm M."/>
            <person name="Klopp C."/>
            <person name="Cabau C."/>
            <person name="Kuhl H."/>
            <person name="Suciu R."/>
            <person name="Ciorpac M."/>
            <person name="Holostenco D."/>
            <person name="Gessner J."/>
            <person name="Wuertz S."/>
            <person name="Hohne C."/>
            <person name="Stock M."/>
            <person name="Gislard M."/>
            <person name="Lluch J."/>
            <person name="Milhes M."/>
            <person name="Lampietro C."/>
            <person name="Lopez Roques C."/>
            <person name="Donnadieu C."/>
            <person name="Du K."/>
            <person name="Schartl M."/>
            <person name="Guiguen Y."/>
        </authorList>
    </citation>
    <scope>NUCLEOTIDE SEQUENCE [LARGE SCALE GENOMIC DNA]</scope>
    <source>
        <strain evidence="3">Hh-F2</strain>
        <tissue evidence="3">Blood</tissue>
    </source>
</reference>
<feature type="region of interest" description="Disordered" evidence="2">
    <location>
        <begin position="976"/>
        <end position="998"/>
    </location>
</feature>
<feature type="region of interest" description="Disordered" evidence="2">
    <location>
        <begin position="1059"/>
        <end position="1118"/>
    </location>
</feature>
<feature type="coiled-coil region" evidence="1">
    <location>
        <begin position="156"/>
        <end position="358"/>
    </location>
</feature>
<accession>A0ABR0Z277</accession>
<dbReference type="PANTHER" id="PTHR35352">
    <property type="entry name" value="COILED-COIL DOMAIN-CONTAINING PROTEIN 150"/>
    <property type="match status" value="1"/>
</dbReference>
<name>A0ABR0Z277_HUSHU</name>
<dbReference type="PANTHER" id="PTHR35352:SF1">
    <property type="entry name" value="COILED-COIL DOMAIN-CONTAINING PROTEIN 150"/>
    <property type="match status" value="1"/>
</dbReference>
<feature type="coiled-coil region" evidence="1">
    <location>
        <begin position="526"/>
        <end position="598"/>
    </location>
</feature>
<sequence length="1140" mass="130367">MLMKASSRDLFQPRLCLSRSLNLGRKGSECSSSSMSRPVISPVRVGATAPESFSVLQQRICVAEEQAEALIRDLGSLGVARDEILRSDPHPEPRRPVSPFHARTAFTGDGEVLWKNYEALVSRVCRMESYIHTLKLTVFRLDTERELDPRHSAQLAEQLRAMQQEHVEELRAAQREVMRVRQQLSQLSQDKEAAVDEAQRLSSALEVATATKMDVALAAEELKGIKNQMSRRLQECKEELSQQVSLRITLEESHDALLQRVQDMEKVVEVERGQVQVLQQECQALRTDAQDTWKRLQQEQRRADELDSRYKQLKEEADAKESIISQMAEEGKSSQLALHKQQEENARLKSEISSLSSTAEDVQSLNDQLDKQGSQLSAALRSLTMENARLITEHQATLKEQQQRVVQKLQEQDLLLDVARANIQGELQGALSEKLQLQKHLEALRSEHAQLQLHFQAAEKTTSAQRELRDTTIARLQGELEAAVREREATRREWESTEAEMRKAVSGITEEKNMFEAELTENKLEVGALSSALQKQEEENRRLLERLAALEHQQHAQQQVEHVLAELTESKNKLAYDKGKLQTQVQQLQQELQSLAGAQSDRVHLRKLNTALESKYCQVNTELSSCKISIQRQEAQLKQAQASLERKEEDFAMAIRSRDEAVREAQKLRGQVECLEERERQKLSVLQRQLGDSKAESGKIASTLENVLASHSKLQLTVEKLQTELGCRDSETAGLRRERTQGQQVIHRLEHELEELQAKQTAMETQHSTEVVPVRKALEVAREDNRKLAQSLEQALLANSSLQSKLNRAQHDVDSKESQLQQLHNQREQEVEESRQETWMFTERLESLKKQFKSERETARRAAQKELAELKKALDEATSKSTDLSRANRELRQKTAEMEKLVASQRAKIKSQRGQIKQHLESRASSVQTSQRTREIEAELKQMESIKEKYQKTNYEQGQMIQQFLSEMASLQQEMQSLVKGQQEATSLSRQHEAQLESERRLRLELQDRCQSLEEKARLLRQAKEAAEQRLSEASLESQQISANLEEAHQWFKTKFDSLQSEQVRGRPRSRSREEPVSSGNSSEGSERESAHAAKAKGDPGEPLLRHPIQPSQASLQRWETKQELKLLCRKYQTQTQGKK</sequence>
<feature type="compositionally biased region" description="Basic and acidic residues" evidence="2">
    <location>
        <begin position="1085"/>
        <end position="1100"/>
    </location>
</feature>
<dbReference type="EMBL" id="JAHFZB010000019">
    <property type="protein sequence ID" value="KAK6478784.1"/>
    <property type="molecule type" value="Genomic_DNA"/>
</dbReference>
<evidence type="ECO:0000313" key="4">
    <source>
        <dbReference type="Proteomes" id="UP001369086"/>
    </source>
</evidence>
<gene>
    <name evidence="3" type="ORF">HHUSO_G21172</name>
</gene>
<keyword evidence="4" id="KW-1185">Reference proteome</keyword>